<feature type="compositionally biased region" description="Low complexity" evidence="7">
    <location>
        <begin position="823"/>
        <end position="837"/>
    </location>
</feature>
<evidence type="ECO:0000256" key="1">
    <source>
        <dbReference type="ARBA" id="ARBA00022679"/>
    </source>
</evidence>
<dbReference type="InterPro" id="IPR000719">
    <property type="entry name" value="Prot_kinase_dom"/>
</dbReference>
<feature type="region of interest" description="Disordered" evidence="7">
    <location>
        <begin position="13"/>
        <end position="41"/>
    </location>
</feature>
<dbReference type="PANTHER" id="PTHR11042">
    <property type="entry name" value="EUKARYOTIC TRANSLATION INITIATION FACTOR 2-ALPHA KINASE EIF2-ALPHA KINASE -RELATED"/>
    <property type="match status" value="1"/>
</dbReference>
<dbReference type="PROSITE" id="PS00107">
    <property type="entry name" value="PROTEIN_KINASE_ATP"/>
    <property type="match status" value="1"/>
</dbReference>
<proteinExistence type="inferred from homology"/>
<feature type="region of interest" description="Disordered" evidence="7">
    <location>
        <begin position="777"/>
        <end position="864"/>
    </location>
</feature>
<name>M2RG77_CERS8</name>
<dbReference type="InterPro" id="IPR050339">
    <property type="entry name" value="CC_SR_Kinase"/>
</dbReference>
<feature type="compositionally biased region" description="Low complexity" evidence="7">
    <location>
        <begin position="16"/>
        <end position="25"/>
    </location>
</feature>
<dbReference type="PROSITE" id="PS50011">
    <property type="entry name" value="PROTEIN_KINASE_DOM"/>
    <property type="match status" value="1"/>
</dbReference>
<feature type="region of interest" description="Disordered" evidence="7">
    <location>
        <begin position="467"/>
        <end position="578"/>
    </location>
</feature>
<comment type="similarity">
    <text evidence="5">Belongs to the protein kinase superfamily. Ser/Thr protein kinase family. GCN2 subfamily.</text>
</comment>
<evidence type="ECO:0000256" key="5">
    <source>
        <dbReference type="ARBA" id="ARBA00037982"/>
    </source>
</evidence>
<keyword evidence="4 6" id="KW-0067">ATP-binding</keyword>
<dbReference type="Pfam" id="PF00069">
    <property type="entry name" value="Pkinase"/>
    <property type="match status" value="1"/>
</dbReference>
<dbReference type="GO" id="GO:0004672">
    <property type="term" value="F:protein kinase activity"/>
    <property type="evidence" value="ECO:0007669"/>
    <property type="project" value="InterPro"/>
</dbReference>
<accession>M2RG77</accession>
<dbReference type="GO" id="GO:0005634">
    <property type="term" value="C:nucleus"/>
    <property type="evidence" value="ECO:0007669"/>
    <property type="project" value="TreeGrafter"/>
</dbReference>
<gene>
    <name evidence="9" type="ORF">CERSUDRAFT_114471</name>
</gene>
<dbReference type="InterPro" id="IPR017441">
    <property type="entry name" value="Protein_kinase_ATP_BS"/>
</dbReference>
<evidence type="ECO:0000259" key="8">
    <source>
        <dbReference type="PROSITE" id="PS50011"/>
    </source>
</evidence>
<sequence length="1272" mass="138187">MLASTPNTGYYRASKHNMSSSFHSSTPLTTPPRFTSASLPYDSPMLTPSPLKRASLILEDPMDMDDVFQSPASHTGAHPHSPRILRSRRSQTVFMDTDGDDDDAVFLAPSSSSSFSQSSFAEPLSPVRLRTPLRTPLKEANQIFGSPERPVLSSKTLNIQAATPAPAIGTKRKPAPIFTTPFTTPLRKSLLTPLSVASSQRDGGLDATGLDRLAPLPAPRFPRTPQTKTETEIHLKKQEDSISKLSLKDSDQSGMESGYDSGLEIREAGESRRLLMVDCGELALSAGHGRKKTKASRRPPGLDIYTRNGPAKEDEVVAAVSPGGHITKRRARSRPLSAELLESRRNTPNMRDNKPQVTVPKSASSIVFPSASMMRARRSSSSSTSSETGSPRRRNRMAPRTRTDSTSHAQARAPLNRFTSQSSASLFFGPSINGSSASSKVHTPAKGTPNSFVQDCLHLEATPEFTARPTSFNNRHSIAGATPGPSHGPAWMWARRATPSPVSSPSRKRMEHSDSEDSETEFFLRGSSDPALVFSLPVDTPSPKKKQRRNGPSPVDTPQLLQRKFRPRDSGVVLDESDDDGMRLGASLSVDDVFMSTMPRASTSVSTVGSEGDEHALITPGFAPGPTSGWPVAHVPGDEEFSSEGFEDKLVDGAGMHVDPNECAMEVFIARILFAGASKAVREGSRRPPGTPVKRVKTAHLIGGQRPWQSAIASKIGFTDWEDEPEVAKAGAQKTKARGKPRKSLPAAFPSLGKENRVMASARKGLGSLAVDTNVDTDVAEEDSPSLRREGKYDGLGLGRPSFVRPSADGKSARPHNWLMRRSSSGAFSSGSETCSSINATPTKATPKGDWRMPPPRVPTAGSPLKGHVFVSTAQATSTSSSTTSTVINSPSVSAATRHLLAREPSFGEPTPIRAPTLLLDPMLNRPHTHAHPARTSHFALRATPPSEEEQPGRFEREFEEVDELGSGEFGKVIKVQYQEGVRRPPGADADVYAVKKSKRFEGVKHRLRLREEVDILRLLSAKQGHPNILAYVDSWEEDETLFIQTELCELGNLAEFLSVFGRAFPRLDEGRVWKIFAELSAGVRFIHDASVLHLDLKPANIFITREGRLKIGDFGMASVWPRPAPTGDTHSTGFEREGDKLYLAPEVLQGRYGKAADVFSLGMTMLEVASNIVVPDQGEAWHKLRREDFSQVPWEASADLRELIKSMMRMEPALRVDIRLAYTHPAISRARGAMDRLRAAGAGFAASPLGPVPEGFVEDLLGWPRRSGEGA</sequence>
<feature type="compositionally biased region" description="Polar residues" evidence="7">
    <location>
        <begin position="346"/>
        <end position="367"/>
    </location>
</feature>
<dbReference type="Gene3D" id="3.30.200.20">
    <property type="entry name" value="Phosphorylase Kinase, domain 1"/>
    <property type="match status" value="1"/>
</dbReference>
<feature type="compositionally biased region" description="Low complexity" evidence="7">
    <location>
        <begin position="369"/>
        <end position="389"/>
    </location>
</feature>
<dbReference type="HOGENOM" id="CLU_010670_0_0_1"/>
<evidence type="ECO:0000256" key="3">
    <source>
        <dbReference type="ARBA" id="ARBA00022777"/>
    </source>
</evidence>
<dbReference type="GO" id="GO:0005524">
    <property type="term" value="F:ATP binding"/>
    <property type="evidence" value="ECO:0007669"/>
    <property type="project" value="UniProtKB-UniRule"/>
</dbReference>
<feature type="region of interest" description="Disordered" evidence="7">
    <location>
        <begin position="322"/>
        <end position="418"/>
    </location>
</feature>
<feature type="compositionally biased region" description="Basic and acidic residues" evidence="7">
    <location>
        <begin position="229"/>
        <end position="251"/>
    </location>
</feature>
<evidence type="ECO:0000256" key="2">
    <source>
        <dbReference type="ARBA" id="ARBA00022741"/>
    </source>
</evidence>
<feature type="region of interest" description="Disordered" evidence="7">
    <location>
        <begin position="727"/>
        <end position="749"/>
    </location>
</feature>
<evidence type="ECO:0000256" key="4">
    <source>
        <dbReference type="ARBA" id="ARBA00022840"/>
    </source>
</evidence>
<feature type="region of interest" description="Disordered" evidence="7">
    <location>
        <begin position="198"/>
        <end position="259"/>
    </location>
</feature>
<dbReference type="Proteomes" id="UP000016930">
    <property type="component" value="Unassembled WGS sequence"/>
</dbReference>
<evidence type="ECO:0000313" key="9">
    <source>
        <dbReference type="EMBL" id="EMD37821.1"/>
    </source>
</evidence>
<dbReference type="EMBL" id="KB445796">
    <property type="protein sequence ID" value="EMD37821.1"/>
    <property type="molecule type" value="Genomic_DNA"/>
</dbReference>
<keyword evidence="10" id="KW-1185">Reference proteome</keyword>
<dbReference type="SUPFAM" id="SSF56112">
    <property type="entry name" value="Protein kinase-like (PK-like)"/>
    <property type="match status" value="1"/>
</dbReference>
<feature type="domain" description="Protein kinase" evidence="8">
    <location>
        <begin position="959"/>
        <end position="1228"/>
    </location>
</feature>
<reference evidence="9 10" key="1">
    <citation type="journal article" date="2012" name="Proc. Natl. Acad. Sci. U.S.A.">
        <title>Comparative genomics of Ceriporiopsis subvermispora and Phanerochaete chrysosporium provide insight into selective ligninolysis.</title>
        <authorList>
            <person name="Fernandez-Fueyo E."/>
            <person name="Ruiz-Duenas F.J."/>
            <person name="Ferreira P."/>
            <person name="Floudas D."/>
            <person name="Hibbett D.S."/>
            <person name="Canessa P."/>
            <person name="Larrondo L.F."/>
            <person name="James T.Y."/>
            <person name="Seelenfreund D."/>
            <person name="Lobos S."/>
            <person name="Polanco R."/>
            <person name="Tello M."/>
            <person name="Honda Y."/>
            <person name="Watanabe T."/>
            <person name="Watanabe T."/>
            <person name="Ryu J.S."/>
            <person name="Kubicek C.P."/>
            <person name="Schmoll M."/>
            <person name="Gaskell J."/>
            <person name="Hammel K.E."/>
            <person name="St John F.J."/>
            <person name="Vanden Wymelenberg A."/>
            <person name="Sabat G."/>
            <person name="Splinter BonDurant S."/>
            <person name="Syed K."/>
            <person name="Yadav J.S."/>
            <person name="Doddapaneni H."/>
            <person name="Subramanian V."/>
            <person name="Lavin J.L."/>
            <person name="Oguiza J.A."/>
            <person name="Perez G."/>
            <person name="Pisabarro A.G."/>
            <person name="Ramirez L."/>
            <person name="Santoyo F."/>
            <person name="Master E."/>
            <person name="Coutinho P.M."/>
            <person name="Henrissat B."/>
            <person name="Lombard V."/>
            <person name="Magnuson J.K."/>
            <person name="Kuees U."/>
            <person name="Hori C."/>
            <person name="Igarashi K."/>
            <person name="Samejima M."/>
            <person name="Held B.W."/>
            <person name="Barry K.W."/>
            <person name="LaButti K.M."/>
            <person name="Lapidus A."/>
            <person name="Lindquist E.A."/>
            <person name="Lucas S.M."/>
            <person name="Riley R."/>
            <person name="Salamov A.A."/>
            <person name="Hoffmeister D."/>
            <person name="Schwenk D."/>
            <person name="Hadar Y."/>
            <person name="Yarden O."/>
            <person name="de Vries R.P."/>
            <person name="Wiebenga A."/>
            <person name="Stenlid J."/>
            <person name="Eastwood D."/>
            <person name="Grigoriev I.V."/>
            <person name="Berka R.M."/>
            <person name="Blanchette R.A."/>
            <person name="Kersten P."/>
            <person name="Martinez A.T."/>
            <person name="Vicuna R."/>
            <person name="Cullen D."/>
        </authorList>
    </citation>
    <scope>NUCLEOTIDE SEQUENCE [LARGE SCALE GENOMIC DNA]</scope>
    <source>
        <strain evidence="9 10">B</strain>
    </source>
</reference>
<feature type="region of interest" description="Disordered" evidence="7">
    <location>
        <begin position="287"/>
        <end position="308"/>
    </location>
</feature>
<keyword evidence="3" id="KW-0418">Kinase</keyword>
<evidence type="ECO:0000256" key="7">
    <source>
        <dbReference type="SAM" id="MobiDB-lite"/>
    </source>
</evidence>
<keyword evidence="1" id="KW-0808">Transferase</keyword>
<dbReference type="PROSITE" id="PS00108">
    <property type="entry name" value="PROTEIN_KINASE_ST"/>
    <property type="match status" value="1"/>
</dbReference>
<dbReference type="SMART" id="SM00220">
    <property type="entry name" value="S_TKc"/>
    <property type="match status" value="1"/>
</dbReference>
<evidence type="ECO:0000256" key="6">
    <source>
        <dbReference type="PROSITE-ProRule" id="PRU10141"/>
    </source>
</evidence>
<feature type="compositionally biased region" description="Basic residues" evidence="7">
    <location>
        <begin position="80"/>
        <end position="89"/>
    </location>
</feature>
<organism evidence="9 10">
    <name type="scientific">Ceriporiopsis subvermispora (strain B)</name>
    <name type="common">White-rot fungus</name>
    <name type="synonym">Gelatoporia subvermispora</name>
    <dbReference type="NCBI Taxonomy" id="914234"/>
    <lineage>
        <taxon>Eukaryota</taxon>
        <taxon>Fungi</taxon>
        <taxon>Dikarya</taxon>
        <taxon>Basidiomycota</taxon>
        <taxon>Agaricomycotina</taxon>
        <taxon>Agaricomycetes</taxon>
        <taxon>Polyporales</taxon>
        <taxon>Gelatoporiaceae</taxon>
        <taxon>Gelatoporia</taxon>
    </lineage>
</organism>
<keyword evidence="2 6" id="KW-0547">Nucleotide-binding</keyword>
<feature type="compositionally biased region" description="Polar residues" evidence="7">
    <location>
        <begin position="26"/>
        <end position="38"/>
    </location>
</feature>
<dbReference type="STRING" id="914234.M2RG77"/>
<feature type="region of interest" description="Disordered" evidence="7">
    <location>
        <begin position="67"/>
        <end position="89"/>
    </location>
</feature>
<protein>
    <recommendedName>
        <fullName evidence="8">Protein kinase domain-containing protein</fullName>
    </recommendedName>
</protein>
<evidence type="ECO:0000313" key="10">
    <source>
        <dbReference type="Proteomes" id="UP000016930"/>
    </source>
</evidence>
<dbReference type="GO" id="GO:0005737">
    <property type="term" value="C:cytoplasm"/>
    <property type="evidence" value="ECO:0007669"/>
    <property type="project" value="TreeGrafter"/>
</dbReference>
<dbReference type="Gene3D" id="1.10.510.10">
    <property type="entry name" value="Transferase(Phosphotransferase) domain 1"/>
    <property type="match status" value="1"/>
</dbReference>
<dbReference type="InterPro" id="IPR011009">
    <property type="entry name" value="Kinase-like_dom_sf"/>
</dbReference>
<dbReference type="AlphaFoldDB" id="M2RG77"/>
<dbReference type="InterPro" id="IPR008271">
    <property type="entry name" value="Ser/Thr_kinase_AS"/>
</dbReference>
<feature type="compositionally biased region" description="Basic residues" evidence="7">
    <location>
        <begin position="288"/>
        <end position="297"/>
    </location>
</feature>
<feature type="binding site" evidence="6">
    <location>
        <position position="997"/>
    </location>
    <ligand>
        <name>ATP</name>
        <dbReference type="ChEBI" id="CHEBI:30616"/>
    </ligand>
</feature>
<dbReference type="OrthoDB" id="5337378at2759"/>